<dbReference type="EMBL" id="LFJJ01000072">
    <property type="protein sequence ID" value="KND60262.1"/>
    <property type="molecule type" value="Genomic_DNA"/>
</dbReference>
<comment type="caution">
    <text evidence="5">The sequence shown here is derived from an EMBL/GenBank/DDBJ whole genome shotgun (WGS) entry which is preliminary data.</text>
</comment>
<dbReference type="PATRIC" id="fig|242163.4.peg.6371"/>
<dbReference type="RefSeq" id="WP_232316545.1">
    <property type="nucleotide sequence ID" value="NZ_LFJJ01000072.1"/>
</dbReference>
<accession>A0A0L0MC28</accession>
<feature type="domain" description="Type I restriction modification DNA specificity" evidence="4">
    <location>
        <begin position="243"/>
        <end position="393"/>
    </location>
</feature>
<dbReference type="Proteomes" id="UP000036959">
    <property type="component" value="Unassembled WGS sequence"/>
</dbReference>
<dbReference type="SUPFAM" id="SSF116734">
    <property type="entry name" value="DNA methylase specificity domain"/>
    <property type="match status" value="2"/>
</dbReference>
<feature type="domain" description="Type I restriction modification DNA specificity" evidence="4">
    <location>
        <begin position="78"/>
        <end position="184"/>
    </location>
</feature>
<reference evidence="6" key="1">
    <citation type="submission" date="2015-06" db="EMBL/GenBank/DDBJ databases">
        <title>Comparative genomics of Burkholderia leaf nodule symbionts.</title>
        <authorList>
            <person name="Carlier A."/>
            <person name="Eberl L."/>
            <person name="Pinto-Carbo M."/>
        </authorList>
    </citation>
    <scope>NUCLEOTIDE SEQUENCE [LARGE SCALE GENOMIC DNA]</scope>
    <source>
        <strain evidence="6">UZHbot4</strain>
    </source>
</reference>
<dbReference type="EC" id="3.1.21.3" evidence="5"/>
<dbReference type="GO" id="GO:0009035">
    <property type="term" value="F:type I site-specific deoxyribonuclease activity"/>
    <property type="evidence" value="ECO:0007669"/>
    <property type="project" value="UniProtKB-EC"/>
</dbReference>
<dbReference type="PANTHER" id="PTHR30408:SF12">
    <property type="entry name" value="TYPE I RESTRICTION ENZYME MJAVIII SPECIFICITY SUBUNIT"/>
    <property type="match status" value="1"/>
</dbReference>
<keyword evidence="5" id="KW-0378">Hydrolase</keyword>
<evidence type="ECO:0000259" key="4">
    <source>
        <dbReference type="Pfam" id="PF01420"/>
    </source>
</evidence>
<dbReference type="Pfam" id="PF01420">
    <property type="entry name" value="Methylase_S"/>
    <property type="match status" value="2"/>
</dbReference>
<protein>
    <submittedName>
        <fullName evidence="5">Type I restriction-modification system, specificity subunit S</fullName>
        <ecNumber evidence="5">3.1.21.3</ecNumber>
    </submittedName>
</protein>
<dbReference type="AlphaFoldDB" id="A0A0L0MC28"/>
<evidence type="ECO:0000256" key="1">
    <source>
        <dbReference type="ARBA" id="ARBA00010923"/>
    </source>
</evidence>
<evidence type="ECO:0000313" key="5">
    <source>
        <dbReference type="EMBL" id="KND60262.1"/>
    </source>
</evidence>
<dbReference type="InterPro" id="IPR000055">
    <property type="entry name" value="Restrct_endonuc_typeI_TRD"/>
</dbReference>
<organism evidence="5 6">
    <name type="scientific">Candidatus Burkholderia verschuerenii</name>
    <dbReference type="NCBI Taxonomy" id="242163"/>
    <lineage>
        <taxon>Bacteria</taxon>
        <taxon>Pseudomonadati</taxon>
        <taxon>Pseudomonadota</taxon>
        <taxon>Betaproteobacteria</taxon>
        <taxon>Burkholderiales</taxon>
        <taxon>Burkholderiaceae</taxon>
        <taxon>Burkholderia</taxon>
    </lineage>
</organism>
<dbReference type="Gene3D" id="3.90.220.20">
    <property type="entry name" value="DNA methylase specificity domains"/>
    <property type="match status" value="2"/>
</dbReference>
<evidence type="ECO:0000313" key="6">
    <source>
        <dbReference type="Proteomes" id="UP000036959"/>
    </source>
</evidence>
<name>A0A0L0MC28_9BURK</name>
<evidence type="ECO:0000256" key="2">
    <source>
        <dbReference type="ARBA" id="ARBA00022747"/>
    </source>
</evidence>
<keyword evidence="2" id="KW-0680">Restriction system</keyword>
<dbReference type="PANTHER" id="PTHR30408">
    <property type="entry name" value="TYPE-1 RESTRICTION ENZYME ECOKI SPECIFICITY PROTEIN"/>
    <property type="match status" value="1"/>
</dbReference>
<keyword evidence="3" id="KW-0238">DNA-binding</keyword>
<keyword evidence="6" id="KW-1185">Reference proteome</keyword>
<comment type="similarity">
    <text evidence="1">Belongs to the type-I restriction system S methylase family.</text>
</comment>
<dbReference type="InterPro" id="IPR052021">
    <property type="entry name" value="Type-I_RS_S_subunit"/>
</dbReference>
<gene>
    <name evidence="5" type="ORF">BVER_05002</name>
</gene>
<dbReference type="GO" id="GO:0003677">
    <property type="term" value="F:DNA binding"/>
    <property type="evidence" value="ECO:0007669"/>
    <property type="project" value="UniProtKB-KW"/>
</dbReference>
<sequence>MSGFSKEIVRFETLAADSRNALVGGPFGSNLVSNDYVDSGVPVIRGQNMGHGRWVDGNFAFVSDEKAESLRANWARPGDIVFTQRGTLGQVAIVPAGPWDRYVVSQSQMKATIDPKKADPLFIYYFFSNPVEQQYILANAIQTGVPHSNLTQLRAHPISVPPLEAQREIAAVLGGLDDKIEQNQCTALTLEQLSSSIFRAWFVDFEPIKAKVAGATSFPSMPQAVFDSLPDRFVDSDIGPVPASWDVKAIGDVVTVKGGATPSTKNMEYWEGGSHWWATPKDMSRLRHPVLLSTERRITEAGVRCISSGLLPARSVLMSSRAPVGYLAIAGVPTAINQGFIAMICDGPLPSTYVLQWANASMDAIHARASGTTFPEISKKNFRPLPVVVPPPNVMAAFQDVVDPLFESMVAAV</sequence>
<dbReference type="GO" id="GO:0009307">
    <property type="term" value="P:DNA restriction-modification system"/>
    <property type="evidence" value="ECO:0007669"/>
    <property type="project" value="UniProtKB-KW"/>
</dbReference>
<evidence type="ECO:0000256" key="3">
    <source>
        <dbReference type="ARBA" id="ARBA00023125"/>
    </source>
</evidence>
<dbReference type="InterPro" id="IPR044946">
    <property type="entry name" value="Restrct_endonuc_typeI_TRD_sf"/>
</dbReference>
<proteinExistence type="inferred from homology"/>